<keyword evidence="2" id="KW-1185">Reference proteome</keyword>
<feature type="non-terminal residue" evidence="1">
    <location>
        <position position="1"/>
    </location>
</feature>
<evidence type="ECO:0000313" key="2">
    <source>
        <dbReference type="Proteomes" id="UP001140234"/>
    </source>
</evidence>
<keyword evidence="1" id="KW-0436">Ligase</keyword>
<protein>
    <submittedName>
        <fullName evidence="1">Ubiquitin ligase (Cullin) of SCF</fullName>
    </submittedName>
</protein>
<organism evidence="1 2">
    <name type="scientific">Coemansia nantahalensis</name>
    <dbReference type="NCBI Taxonomy" id="2789366"/>
    <lineage>
        <taxon>Eukaryota</taxon>
        <taxon>Fungi</taxon>
        <taxon>Fungi incertae sedis</taxon>
        <taxon>Zoopagomycota</taxon>
        <taxon>Kickxellomycotina</taxon>
        <taxon>Kickxellomycetes</taxon>
        <taxon>Kickxellales</taxon>
        <taxon>Kickxellaceae</taxon>
        <taxon>Coemansia</taxon>
    </lineage>
</organism>
<dbReference type="Proteomes" id="UP001140234">
    <property type="component" value="Unassembled WGS sequence"/>
</dbReference>
<comment type="caution">
    <text evidence="1">The sequence shown here is derived from an EMBL/GenBank/DDBJ whole genome shotgun (WGS) entry which is preliminary data.</text>
</comment>
<evidence type="ECO:0000313" key="1">
    <source>
        <dbReference type="EMBL" id="KAJ2759205.1"/>
    </source>
</evidence>
<accession>A0ACC1JJ80</accession>
<dbReference type="EMBL" id="JANBUJ010003861">
    <property type="protein sequence ID" value="KAJ2759205.1"/>
    <property type="molecule type" value="Genomic_DNA"/>
</dbReference>
<feature type="non-terminal residue" evidence="1">
    <location>
        <position position="365"/>
    </location>
</feature>
<proteinExistence type="predicted"/>
<reference evidence="1" key="1">
    <citation type="submission" date="2022-07" db="EMBL/GenBank/DDBJ databases">
        <title>Phylogenomic reconstructions and comparative analyses of Kickxellomycotina fungi.</title>
        <authorList>
            <person name="Reynolds N.K."/>
            <person name="Stajich J.E."/>
            <person name="Barry K."/>
            <person name="Grigoriev I.V."/>
            <person name="Crous P."/>
            <person name="Smith M.E."/>
        </authorList>
    </citation>
    <scope>NUCLEOTIDE SEQUENCE</scope>
    <source>
        <strain evidence="1">CBS 109366</strain>
    </source>
</reference>
<sequence length="365" mass="41583">MDDFNNSPAQLWTELSAGVDVILTRAGEDIDAALYIQLYTHVYNFCASMTPAMAGSTYYTPADMSSGVHGSAYGRQLYTLLSDHVAQYMGTVAQKAAEHTGDELLAFYNREWVRFGDAAKMIHNIFDYLNRHWILREQDDGNNVCDINTLMFRLWRNRFFMDVRGSLLESVFSLMTRIRGGQVADLGLVKSVVDSFVSLGSDEQAMNNRRMEVYDTYFLRPFIDGTRQYYQGESERMLREGSIRSYMVWVFDRIKEEEGRAELYLHESSLREFSDALNRVLIGKQREQLSAEFLPILEAQERADLRRLYVLLKRVGEGAGLEPLRDAFGAFVKNAGLEAVRRVGDDQVATESPTGKAQLFVEALL</sequence>
<gene>
    <name evidence="1" type="primary">CDC53_2</name>
    <name evidence="1" type="ORF">IWQ57_006617</name>
</gene>
<name>A0ACC1JJ80_9FUNG</name>